<keyword evidence="1" id="KW-0812">Transmembrane</keyword>
<accession>A0ABX7S768</accession>
<sequence length="101" mass="11672">MKDEELYFKVLKAINSRTCYKPGTLLEDKIIKEISRKRKNNFFKTFVIALLVTTAATFMLVDLISLKNKNSEVLYSSSNIEQQIPKKFEPIYNISLVSDGF</sequence>
<protein>
    <submittedName>
        <fullName evidence="2">Uncharacterized protein</fullName>
    </submittedName>
</protein>
<keyword evidence="1" id="KW-1133">Transmembrane helix</keyword>
<evidence type="ECO:0000256" key="1">
    <source>
        <dbReference type="SAM" id="Phobius"/>
    </source>
</evidence>
<keyword evidence="1" id="KW-0472">Membrane</keyword>
<name>A0ABX7S768_9BACT</name>
<gene>
    <name evidence="2" type="ORF">JYK00_02645</name>
</gene>
<evidence type="ECO:0000313" key="3">
    <source>
        <dbReference type="Proteomes" id="UP000671862"/>
    </source>
</evidence>
<dbReference type="EMBL" id="CP071446">
    <property type="protein sequence ID" value="QTA38441.1"/>
    <property type="molecule type" value="Genomic_DNA"/>
</dbReference>
<dbReference type="RefSeq" id="WP_207567160.1">
    <property type="nucleotide sequence ID" value="NZ_CP071446.1"/>
</dbReference>
<proteinExistence type="predicted"/>
<dbReference type="Proteomes" id="UP000671862">
    <property type="component" value="Chromosome"/>
</dbReference>
<feature type="transmembrane region" description="Helical" evidence="1">
    <location>
        <begin position="42"/>
        <end position="61"/>
    </location>
</feature>
<organism evidence="2 3">
    <name type="scientific">Thermosipho ferrireducens</name>
    <dbReference type="NCBI Taxonomy" id="2571116"/>
    <lineage>
        <taxon>Bacteria</taxon>
        <taxon>Thermotogati</taxon>
        <taxon>Thermotogota</taxon>
        <taxon>Thermotogae</taxon>
        <taxon>Thermotogales</taxon>
        <taxon>Fervidobacteriaceae</taxon>
        <taxon>Thermosipho</taxon>
    </lineage>
</organism>
<reference evidence="2 3" key="1">
    <citation type="submission" date="2021-03" db="EMBL/GenBank/DDBJ databases">
        <title>Thermosipho ferrireducens sp.nov., an anaerobic thermophilic iron-reducing bacterium isolated from a deep-sea hydrothermal sulfide deposits.</title>
        <authorList>
            <person name="Zeng X."/>
            <person name="Chen Y."/>
            <person name="Shao Z."/>
        </authorList>
    </citation>
    <scope>NUCLEOTIDE SEQUENCE [LARGE SCALE GENOMIC DNA]</scope>
    <source>
        <strain evidence="2 3">JL129W03</strain>
    </source>
</reference>
<keyword evidence="3" id="KW-1185">Reference proteome</keyword>
<evidence type="ECO:0000313" key="2">
    <source>
        <dbReference type="EMBL" id="QTA38441.1"/>
    </source>
</evidence>